<organism evidence="1 2">
    <name type="scientific">Treponema pedis str. T A4</name>
    <dbReference type="NCBI Taxonomy" id="1291379"/>
    <lineage>
        <taxon>Bacteria</taxon>
        <taxon>Pseudomonadati</taxon>
        <taxon>Spirochaetota</taxon>
        <taxon>Spirochaetia</taxon>
        <taxon>Spirochaetales</taxon>
        <taxon>Treponemataceae</taxon>
        <taxon>Treponema</taxon>
    </lineage>
</organism>
<gene>
    <name evidence="1" type="ORF">TPE_2071</name>
</gene>
<keyword evidence="2" id="KW-1185">Reference proteome</keyword>
<sequence>MTNGKIAEKEKKMIQNSINHIFYKSKSFYINNETFDDFVFNLSDKELEYEGQFLQRIKCYILKEYRKNDIWISQSALDHIIFYEIKRSTPQNLINNIINSVSKNNLNKRSVVLFPIHSFGIENMNYIYFTDKRPLFYTNDNFAIIPQTNSLSKTKEIIRQFLDNNKMKSIKFDESMIDHYFKYINMKWLERNPLLIIIENFSQYDRFDNLWQIIEKIEFITIKLYFYHIITNKKNKNYTWSTSKVNHWATLDINHFLTLTRCINNHKKLEVNLVPIYSKDELVFDISFLNIDITLDFHHKKKNILDQSFEFIDLIQKGYLEYKLFNNNLGQRYQRLTVSLRHLKKSIKSISIIDKIINLNTAFEIIYLDNYEFNKKTKMLEIYWKCIKQFKLFKKEYSDKIMSELIDERNSIIHSGIILNSNIDLYDHYKIYVYSIVAISNKIKENSNIGIGSIIDKF</sequence>
<accession>S5ZW41</accession>
<dbReference type="STRING" id="1291379.TPE_2071"/>
<proteinExistence type="predicted"/>
<dbReference type="PATRIC" id="fig|1291379.3.peg.2043"/>
<protein>
    <submittedName>
        <fullName evidence="1">Uncharacterized protein</fullName>
    </submittedName>
</protein>
<dbReference type="EMBL" id="CP004120">
    <property type="protein sequence ID" value="AGT44545.1"/>
    <property type="molecule type" value="Genomic_DNA"/>
</dbReference>
<dbReference type="KEGG" id="tped:TPE_2071"/>
<dbReference type="AlphaFoldDB" id="S5ZW41"/>
<reference evidence="1 2" key="1">
    <citation type="journal article" date="2013" name="PLoS ONE">
        <title>Genome-Wide Relatedness of Treponema pedis, from Gingiva and Necrotic Skin Lesions of Pigs, with the Human Oral Pathogen Treponema denticola.</title>
        <authorList>
            <person name="Svartstrom O."/>
            <person name="Mushtaq M."/>
            <person name="Pringle M."/>
            <person name="Segerman B."/>
        </authorList>
    </citation>
    <scope>NUCLEOTIDE SEQUENCE [LARGE SCALE GENOMIC DNA]</scope>
    <source>
        <strain evidence="1">T A4</strain>
    </source>
</reference>
<dbReference type="GeneID" id="301090552"/>
<name>S5ZW41_9SPIR</name>
<dbReference type="RefSeq" id="WP_020965842.1">
    <property type="nucleotide sequence ID" value="NC_022097.1"/>
</dbReference>
<evidence type="ECO:0000313" key="1">
    <source>
        <dbReference type="EMBL" id="AGT44545.1"/>
    </source>
</evidence>
<dbReference type="HOGENOM" id="CLU_046513_0_0_12"/>
<dbReference type="Proteomes" id="UP000015620">
    <property type="component" value="Chromosome"/>
</dbReference>
<evidence type="ECO:0000313" key="2">
    <source>
        <dbReference type="Proteomes" id="UP000015620"/>
    </source>
</evidence>